<sequence>MERLYDTIIIGSGPAGLSAAIYAARAGLEVVLIENYAPGGKLVRTSIIENYPGLESAEGTTLAMDMMNHAMNLGAELISSNVVKVSDGETKTVTCSDGTTLHGRTLLLASGTVERKLNIPGEEKNIGHGVSFCAICDGAFYKDKIVTIVGGGNSAIEESLYLSQFASCINVLVRSKLRADAMLIEKAEKNEKIHIKMGYIPVEILDDGAKVCGIKVKKLADDSEEVLETSGIFPYIGLDPMTDYCRELPILDEAGYVLTDERMETSLPGIFAAGDVRRKQIRQVITAASDGAIAAQNIFHLLRD</sequence>
<evidence type="ECO:0000313" key="7">
    <source>
        <dbReference type="EMBL" id="PXX81117.1"/>
    </source>
</evidence>
<dbReference type="OrthoDB" id="9806179at2"/>
<protein>
    <submittedName>
        <fullName evidence="7">Thioredoxin reductase (NADPH)</fullName>
    </submittedName>
</protein>
<dbReference type="InterPro" id="IPR036188">
    <property type="entry name" value="FAD/NAD-bd_sf"/>
</dbReference>
<dbReference type="InterPro" id="IPR023753">
    <property type="entry name" value="FAD/NAD-binding_dom"/>
</dbReference>
<dbReference type="InterPro" id="IPR008255">
    <property type="entry name" value="Pyr_nucl-diS_OxRdtase_2_AS"/>
</dbReference>
<dbReference type="PRINTS" id="PR00368">
    <property type="entry name" value="FADPNR"/>
</dbReference>
<dbReference type="Gene3D" id="3.50.50.60">
    <property type="entry name" value="FAD/NAD(P)-binding domain"/>
    <property type="match status" value="2"/>
</dbReference>
<comment type="caution">
    <text evidence="7">The sequence shown here is derived from an EMBL/GenBank/DDBJ whole genome shotgun (WGS) entry which is preliminary data.</text>
</comment>
<feature type="domain" description="FAD/NAD(P)-binding" evidence="6">
    <location>
        <begin position="5"/>
        <end position="291"/>
    </location>
</feature>
<dbReference type="PRINTS" id="PR00469">
    <property type="entry name" value="PNDRDTASEII"/>
</dbReference>
<keyword evidence="2" id="KW-0274">FAD</keyword>
<dbReference type="Pfam" id="PF07992">
    <property type="entry name" value="Pyr_redox_2"/>
    <property type="match status" value="1"/>
</dbReference>
<reference evidence="7 8" key="1">
    <citation type="submission" date="2018-05" db="EMBL/GenBank/DDBJ databases">
        <title>Genomic Encyclopedia of Type Strains, Phase IV (KMG-IV): sequencing the most valuable type-strain genomes for metagenomic binning, comparative biology and taxonomic classification.</title>
        <authorList>
            <person name="Goeker M."/>
        </authorList>
    </citation>
    <scope>NUCLEOTIDE SEQUENCE [LARGE SCALE GENOMIC DNA]</scope>
    <source>
        <strain evidence="7 8">JC118</strain>
    </source>
</reference>
<dbReference type="GO" id="GO:0016668">
    <property type="term" value="F:oxidoreductase activity, acting on a sulfur group of donors, NAD(P) as acceptor"/>
    <property type="evidence" value="ECO:0007669"/>
    <property type="project" value="UniProtKB-ARBA"/>
</dbReference>
<dbReference type="InterPro" id="IPR050097">
    <property type="entry name" value="Ferredoxin-NADP_redctase_2"/>
</dbReference>
<accession>A0A318LHF2</accession>
<dbReference type="PROSITE" id="PS00573">
    <property type="entry name" value="PYRIDINE_REDOX_2"/>
    <property type="match status" value="1"/>
</dbReference>
<evidence type="ECO:0000256" key="5">
    <source>
        <dbReference type="ARBA" id="ARBA00023284"/>
    </source>
</evidence>
<dbReference type="Proteomes" id="UP000247612">
    <property type="component" value="Unassembled WGS sequence"/>
</dbReference>
<keyword evidence="3" id="KW-0560">Oxidoreductase</keyword>
<dbReference type="EMBL" id="QJKH01000002">
    <property type="protein sequence ID" value="PXX81117.1"/>
    <property type="molecule type" value="Genomic_DNA"/>
</dbReference>
<dbReference type="RefSeq" id="WP_022938630.1">
    <property type="nucleotide sequence ID" value="NZ_CABKRQ010000006.1"/>
</dbReference>
<evidence type="ECO:0000259" key="6">
    <source>
        <dbReference type="Pfam" id="PF07992"/>
    </source>
</evidence>
<evidence type="ECO:0000256" key="3">
    <source>
        <dbReference type="ARBA" id="ARBA00023002"/>
    </source>
</evidence>
<evidence type="ECO:0000256" key="2">
    <source>
        <dbReference type="ARBA" id="ARBA00022827"/>
    </source>
</evidence>
<dbReference type="AlphaFoldDB" id="A0A318LHF2"/>
<proteinExistence type="predicted"/>
<dbReference type="STRING" id="1034346.GCA_000313565_02327"/>
<evidence type="ECO:0000313" key="8">
    <source>
        <dbReference type="Proteomes" id="UP000247612"/>
    </source>
</evidence>
<evidence type="ECO:0000256" key="1">
    <source>
        <dbReference type="ARBA" id="ARBA00022630"/>
    </source>
</evidence>
<name>A0A318LHF2_9FIRM</name>
<gene>
    <name evidence="7" type="ORF">DES51_102238</name>
</gene>
<evidence type="ECO:0000256" key="4">
    <source>
        <dbReference type="ARBA" id="ARBA00023157"/>
    </source>
</evidence>
<dbReference type="SUPFAM" id="SSF51905">
    <property type="entry name" value="FAD/NAD(P)-binding domain"/>
    <property type="match status" value="1"/>
</dbReference>
<keyword evidence="5" id="KW-0676">Redox-active center</keyword>
<organism evidence="7 8">
    <name type="scientific">Dielma fastidiosa</name>
    <dbReference type="NCBI Taxonomy" id="1034346"/>
    <lineage>
        <taxon>Bacteria</taxon>
        <taxon>Bacillati</taxon>
        <taxon>Bacillota</taxon>
        <taxon>Erysipelotrichia</taxon>
        <taxon>Erysipelotrichales</taxon>
        <taxon>Erysipelotrichaceae</taxon>
        <taxon>Dielma</taxon>
    </lineage>
</organism>
<dbReference type="PANTHER" id="PTHR48105">
    <property type="entry name" value="THIOREDOXIN REDUCTASE 1-RELATED-RELATED"/>
    <property type="match status" value="1"/>
</dbReference>
<keyword evidence="1" id="KW-0285">Flavoprotein</keyword>
<keyword evidence="8" id="KW-1185">Reference proteome</keyword>
<keyword evidence="4" id="KW-1015">Disulfide bond</keyword>